<evidence type="ECO:0000313" key="6">
    <source>
        <dbReference type="EMBL" id="OPA80159.1"/>
    </source>
</evidence>
<keyword evidence="3" id="KW-0328">Glycosyltransferase</keyword>
<evidence type="ECO:0000256" key="3">
    <source>
        <dbReference type="ARBA" id="ARBA00022676"/>
    </source>
</evidence>
<feature type="domain" description="Glycosyltransferase 2-like" evidence="5">
    <location>
        <begin position="5"/>
        <end position="170"/>
    </location>
</feature>
<evidence type="ECO:0000259" key="5">
    <source>
        <dbReference type="Pfam" id="PF00535"/>
    </source>
</evidence>
<dbReference type="SUPFAM" id="SSF53448">
    <property type="entry name" value="Nucleotide-diphospho-sugar transferases"/>
    <property type="match status" value="1"/>
</dbReference>
<keyword evidence="7" id="KW-1185">Reference proteome</keyword>
<reference evidence="6 7" key="1">
    <citation type="submission" date="2017-01" db="EMBL/GenBank/DDBJ databases">
        <title>Genome analysis of Paenibacillus selenitrireducens ES3-24.</title>
        <authorList>
            <person name="Xu D."/>
            <person name="Yao R."/>
            <person name="Zheng S."/>
        </authorList>
    </citation>
    <scope>NUCLEOTIDE SEQUENCE [LARGE SCALE GENOMIC DNA]</scope>
    <source>
        <strain evidence="6 7">ES3-24</strain>
    </source>
</reference>
<dbReference type="GO" id="GO:0016757">
    <property type="term" value="F:glycosyltransferase activity"/>
    <property type="evidence" value="ECO:0007669"/>
    <property type="project" value="UniProtKB-KW"/>
</dbReference>
<dbReference type="PANTHER" id="PTHR43179:SF12">
    <property type="entry name" value="GALACTOFURANOSYLTRANSFERASE GLFT2"/>
    <property type="match status" value="1"/>
</dbReference>
<dbReference type="PANTHER" id="PTHR43179">
    <property type="entry name" value="RHAMNOSYLTRANSFERASE WBBL"/>
    <property type="match status" value="1"/>
</dbReference>
<dbReference type="CDD" id="cd04186">
    <property type="entry name" value="GT_2_like_c"/>
    <property type="match status" value="1"/>
</dbReference>
<protein>
    <submittedName>
        <fullName evidence="6">Glycosyl transferase family 2</fullName>
    </submittedName>
</protein>
<dbReference type="AlphaFoldDB" id="A0A1T2XJW2"/>
<comment type="caution">
    <text evidence="6">The sequence shown here is derived from an EMBL/GenBank/DDBJ whole genome shotgun (WGS) entry which is preliminary data.</text>
</comment>
<evidence type="ECO:0000256" key="2">
    <source>
        <dbReference type="ARBA" id="ARBA00006739"/>
    </source>
</evidence>
<keyword evidence="4 6" id="KW-0808">Transferase</keyword>
<name>A0A1T2XJW2_9BACL</name>
<organism evidence="6 7">
    <name type="scientific">Paenibacillus selenitireducens</name>
    <dbReference type="NCBI Taxonomy" id="1324314"/>
    <lineage>
        <taxon>Bacteria</taxon>
        <taxon>Bacillati</taxon>
        <taxon>Bacillota</taxon>
        <taxon>Bacilli</taxon>
        <taxon>Bacillales</taxon>
        <taxon>Paenibacillaceae</taxon>
        <taxon>Paenibacillus</taxon>
    </lineage>
</organism>
<dbReference type="InterPro" id="IPR001173">
    <property type="entry name" value="Glyco_trans_2-like"/>
</dbReference>
<dbReference type="InterPro" id="IPR029044">
    <property type="entry name" value="Nucleotide-diphossugar_trans"/>
</dbReference>
<evidence type="ECO:0000256" key="1">
    <source>
        <dbReference type="ARBA" id="ARBA00004776"/>
    </source>
</evidence>
<dbReference type="Gene3D" id="3.90.550.10">
    <property type="entry name" value="Spore Coat Polysaccharide Biosynthesis Protein SpsA, Chain A"/>
    <property type="match status" value="1"/>
</dbReference>
<dbReference type="EMBL" id="MSZX01000002">
    <property type="protein sequence ID" value="OPA80159.1"/>
    <property type="molecule type" value="Genomic_DNA"/>
</dbReference>
<dbReference type="RefSeq" id="WP_078497507.1">
    <property type="nucleotide sequence ID" value="NZ_MSZX01000002.1"/>
</dbReference>
<comment type="pathway">
    <text evidence="1">Cell wall biogenesis; cell wall polysaccharide biosynthesis.</text>
</comment>
<evidence type="ECO:0000313" key="7">
    <source>
        <dbReference type="Proteomes" id="UP000190188"/>
    </source>
</evidence>
<dbReference type="OrthoDB" id="8936324at2"/>
<dbReference type="STRING" id="1324314.BVG16_05280"/>
<evidence type="ECO:0000256" key="4">
    <source>
        <dbReference type="ARBA" id="ARBA00022679"/>
    </source>
</evidence>
<comment type="similarity">
    <text evidence="2">Belongs to the glycosyltransferase 2 family.</text>
</comment>
<proteinExistence type="inferred from homology"/>
<sequence length="245" mass="28534">MTFTSIIIPTYNGLHYLQSCVNSIRQYTNVPYELIVVDNASTDGTVEYCRREAITFISLPTNVGFPKACNEGLRAAKGDHLLLLNNDVIVTHHWLSNMTNALSQFKHVGIVGPKTNYASGRQKVTYPYDNFDELHRLTQEINQQNASKWKDVERLVGFCFLFKREVMERIGYLDEQFSPGHYEDDDYCYRARMHGYHLLICGDTYVHHHGGISFLKHESTELNKLIDRNYHLFRQKWNVDPHIFI</sequence>
<dbReference type="Pfam" id="PF00535">
    <property type="entry name" value="Glycos_transf_2"/>
    <property type="match status" value="1"/>
</dbReference>
<accession>A0A1T2XJW2</accession>
<dbReference type="Proteomes" id="UP000190188">
    <property type="component" value="Unassembled WGS sequence"/>
</dbReference>
<gene>
    <name evidence="6" type="ORF">BVG16_05280</name>
</gene>